<accession>A0A176WDI0</accession>
<feature type="region of interest" description="Disordered" evidence="1">
    <location>
        <begin position="1"/>
        <end position="26"/>
    </location>
</feature>
<evidence type="ECO:0000313" key="3">
    <source>
        <dbReference type="Proteomes" id="UP000077202"/>
    </source>
</evidence>
<dbReference type="EMBL" id="LVLJ01001211">
    <property type="protein sequence ID" value="OAE30964.1"/>
    <property type="molecule type" value="Genomic_DNA"/>
</dbReference>
<reference evidence="2" key="1">
    <citation type="submission" date="2016-03" db="EMBL/GenBank/DDBJ databases">
        <title>Mechanisms controlling the formation of the plant cell surface in tip-growing cells are functionally conserved among land plants.</title>
        <authorList>
            <person name="Honkanen S."/>
            <person name="Jones V.A."/>
            <person name="Morieri G."/>
            <person name="Champion C."/>
            <person name="Hetherington A.J."/>
            <person name="Kelly S."/>
            <person name="Saint-Marcoux D."/>
            <person name="Proust H."/>
            <person name="Prescott H."/>
            <person name="Dolan L."/>
        </authorList>
    </citation>
    <scope>NUCLEOTIDE SEQUENCE [LARGE SCALE GENOMIC DNA]</scope>
    <source>
        <tissue evidence="2">Whole gametophyte</tissue>
    </source>
</reference>
<name>A0A176WDI0_MARPO</name>
<dbReference type="Proteomes" id="UP000077202">
    <property type="component" value="Unassembled WGS sequence"/>
</dbReference>
<comment type="caution">
    <text evidence="2">The sequence shown here is derived from an EMBL/GenBank/DDBJ whole genome shotgun (WGS) entry which is preliminary data.</text>
</comment>
<protein>
    <submittedName>
        <fullName evidence="2">Uncharacterized protein</fullName>
    </submittedName>
</protein>
<evidence type="ECO:0000313" key="2">
    <source>
        <dbReference type="EMBL" id="OAE30964.1"/>
    </source>
</evidence>
<dbReference type="AlphaFoldDB" id="A0A176WDI0"/>
<sequence length="135" mass="15506">MRDERTLGLLRSQRPEVRPERGPAYPRPIRMRSVREESRKRRCDNLAGKRWCPTRKWAEKDILGYGDVEMTDWPRVKDVLEEDAEGGAEAASVVELREQGWIFEFFAWVVEEFEGGRKGGREGVGAGAEAEAERV</sequence>
<evidence type="ECO:0000256" key="1">
    <source>
        <dbReference type="SAM" id="MobiDB-lite"/>
    </source>
</evidence>
<organism evidence="2 3">
    <name type="scientific">Marchantia polymorpha subsp. ruderalis</name>
    <dbReference type="NCBI Taxonomy" id="1480154"/>
    <lineage>
        <taxon>Eukaryota</taxon>
        <taxon>Viridiplantae</taxon>
        <taxon>Streptophyta</taxon>
        <taxon>Embryophyta</taxon>
        <taxon>Marchantiophyta</taxon>
        <taxon>Marchantiopsida</taxon>
        <taxon>Marchantiidae</taxon>
        <taxon>Marchantiales</taxon>
        <taxon>Marchantiaceae</taxon>
        <taxon>Marchantia</taxon>
    </lineage>
</organism>
<keyword evidence="3" id="KW-1185">Reference proteome</keyword>
<gene>
    <name evidence="2" type="ORF">AXG93_2018s1310</name>
</gene>
<proteinExistence type="predicted"/>